<feature type="region of interest" description="Disordered" evidence="6">
    <location>
        <begin position="2122"/>
        <end position="2143"/>
    </location>
</feature>
<feature type="compositionally biased region" description="Acidic residues" evidence="6">
    <location>
        <begin position="1016"/>
        <end position="1027"/>
    </location>
</feature>
<feature type="region of interest" description="Disordered" evidence="6">
    <location>
        <begin position="1722"/>
        <end position="1758"/>
    </location>
</feature>
<keyword evidence="3 5" id="KW-0175">Coiled coil</keyword>
<evidence type="ECO:0000256" key="5">
    <source>
        <dbReference type="SAM" id="Coils"/>
    </source>
</evidence>
<evidence type="ECO:0000256" key="2">
    <source>
        <dbReference type="ARBA" id="ARBA00022490"/>
    </source>
</evidence>
<gene>
    <name evidence="7" type="ORF">D4764_21G0005660</name>
</gene>
<evidence type="ECO:0000256" key="4">
    <source>
        <dbReference type="ARBA" id="ARBA00023212"/>
    </source>
</evidence>
<dbReference type="InterPro" id="IPR028745">
    <property type="entry name" value="AKAP9/Pericentrin"/>
</dbReference>
<dbReference type="EMBL" id="RHFK02000014">
    <property type="protein sequence ID" value="TWW65666.1"/>
    <property type="molecule type" value="Genomic_DNA"/>
</dbReference>
<feature type="coiled-coil region" evidence="5">
    <location>
        <begin position="651"/>
        <end position="685"/>
    </location>
</feature>
<feature type="compositionally biased region" description="Polar residues" evidence="6">
    <location>
        <begin position="1043"/>
        <end position="1052"/>
    </location>
</feature>
<sequence length="2193" mass="251871">MGWKDLPPEPRGWIVGAHRSGADSGAGRVPTSTVTSIWNGRMVTLAVLSDPLCGWFQKDEAEPLQQLKKAGAIQDMEKALAEKTKVVEELTEELEDIRATFGTEGVQQLQDFEAALKQRDGIITQLTANLQQAREEKDEIMKEFLELTEQSQKLQIQFQQLQAGETLRNTSHSSTAADLFQARQQLSLYQQQVDEMNAELDKHQESSSEQLENIKQLQNKLTETETAGRKAEEFFRQRINEKDRLIAEQEKVILGLEDELERSKKCLHELQQQMAAKETHLRKCLLELESSKSELEECKTQIESSKLEREKERSEFGTCKAELAASKQKERMSSNEIMQLMGTIEDLQKRVHQGNLSESDAIQKMQEDTGRKLEVLRAELDEMYGQQIVQMKQELNLQHAARVEQMATQHRAELELLKESQRSQTSAATAVEMDVLNVKIQELQFLFEESQAICHETKHELIQVTEEKTNLQVKVEALLQDSAKAKVEQVSNSVATQESHHTEVRRLQEIIENLKEELALAREEAQEMEAKHDSEITNYKIKLEMLEREKDAVLDRMAESQEAELDRLRTQLLFSHEEELSSLREALQRENFLNTENLLNEAAVKHERTTDELRVGYEEKLHLLEAEKAGCVMERDELLHQILELKEDLKIALHSSKADELVQQLQELQVELVELRKRGAKQTQMESEVQQLVKKTEMLEIKSREKEESWENKWREQEVEKGTLTESNHNLKEELATKNQTIETLEAENIQIHQQVAELTEEIKKQRTTFSFAEKNFEVNYQELKEEYTCLIEAKTQLEERSLKETLEFEAKIARLQSQIQEECGTKTEEKHTTELMEKLSVTLNEKESLVGRISEVTEQLMLTESRVKELEEQLLRAREETAAAITQNESLGKTLEGTQEIKKQGAAEPLCSAEEHHLQIQSLQEEIKALQSLLQATESERDDIQQALELQRLTLTPSPVAAAAPTEEGPVEGRSSPRKSTATGSNRRKRRQRSKQERRLATAVSDCRGKQKTWEEEDEEEEQAAAEEERATSAAELRMQPQMESQVMSRSQETDSREDSTDGYQGDGDSINRAVRKHVLGHDVQEGENRADHGECRLQMEAQRLSLSQIHAAQFELLQEETEALTHSLELKLQQQSGRGDPAGPKLLQSINVSQVVQKECTEIIKSFQKIFGEKLLESIEVEEWKPPLKREDTSDSPSVLREARELYGDLQQLKETIEQEHFRLSQLQSLLRDDGSKIIELQTAYDDLKSSSEQQISALRGQVAGLSSSSSKDVEEQTVTPSACISEELQRLRAEEQVKQLQLEESHREEVECLRAHYQQQATETEERYLTELLMLQQQLQDVTRAQAHSRATESGPEWSEAHSEELQKKPGEEESEEGVDLRSPVGSVGLAAQLQALRTTLHQKYVQEVAALKEQHNRELRRVREEKELDRKREKEEDFNDTHRSGRSEEVSTAAGQNVHGKKQDWERTEEEVAKAIVQMSVQFAQQTELVRLNKRSCQRSSSMQTVQSGPEQMEETGNEEPTPRASPSLSSWLEEVERLKTELEERNIVIGTLKKELQKIQSGPEQRAALSTDRLQLCVRFTCCHDCRNYCSTGLLWELLVYPCVRTGYTCTSPQLALAVSLSIYDFEMTGLLSVFSLLPIQNLKKRENGQEEDLEEGESERLERTQEDGGKLTLRDPGEAPDRNILLKTNENLSQVLLEVLKTTAAAEETLSLHMQSLAASSGSTPPSHASECHQSSEPSTEDADSWSREMEADKSLKMSHQTIDSLLLGVGTRLDSEDYLMGISSRLQAALEKMLMVITDTTNQLSGRMDSYRSYWNSSMQSSTWLEGEDKDVYEVESRVPLPRPFPLCSTLNDKNAVVVQTQISHVNHSTDGHLLKVISKISLPTPPYTLEHARLTQTELMRESFRHNQEMNELLQKQEELQERLTEEARAREQLALELHRAEDLIDGYTGERAALEEQLHQKEELHLSLEQELQVTSSRLHELEQERLQMQEERELLSRQQDAMREHAGPRELHLLEETEKLMKEKVEVQRQAEKENTDLLKHNKLLEAELEEQVSRVFELEQTQMMERRDLQQQIQALEKQLEKNRKFLDEQAVDREHERDFFQQEIQKLEQQLKAQQKQQPGSEHRNQEVDRLTSQLKEKADWCSELLLSSEQLRRELQERDEEIDKLESRIPRAGAGLADQR</sequence>
<feature type="compositionally biased region" description="Basic and acidic residues" evidence="6">
    <location>
        <begin position="1426"/>
        <end position="1453"/>
    </location>
</feature>
<keyword evidence="4" id="KW-0206">Cytoskeleton</keyword>
<dbReference type="PANTHER" id="PTHR44981">
    <property type="entry name" value="PERICENTRIN-LIKE PROTEIN, ISOFORM F"/>
    <property type="match status" value="1"/>
</dbReference>
<feature type="coiled-coil region" evidence="5">
    <location>
        <begin position="1202"/>
        <end position="1232"/>
    </location>
</feature>
<dbReference type="GO" id="GO:0005813">
    <property type="term" value="C:centrosome"/>
    <property type="evidence" value="ECO:0007669"/>
    <property type="project" value="UniProtKB-SubCell"/>
</dbReference>
<feature type="compositionally biased region" description="Polar residues" evidence="6">
    <location>
        <begin position="1502"/>
        <end position="1514"/>
    </location>
</feature>
<keyword evidence="2" id="KW-0963">Cytoplasm</keyword>
<feature type="coiled-coil region" evidence="5">
    <location>
        <begin position="73"/>
        <end position="315"/>
    </location>
</feature>
<feature type="coiled-coil region" evidence="5">
    <location>
        <begin position="461"/>
        <end position="578"/>
    </location>
</feature>
<feature type="region of interest" description="Disordered" evidence="6">
    <location>
        <begin position="1426"/>
        <end position="1470"/>
    </location>
</feature>
<comment type="subcellular location">
    <subcellularLocation>
        <location evidence="1">Cytoplasm</location>
        <location evidence="1">Cytoskeleton</location>
        <location evidence="1">Microtubule organizing center</location>
        <location evidence="1">Centrosome</location>
    </subcellularLocation>
</comment>
<evidence type="ECO:0000256" key="3">
    <source>
        <dbReference type="ARBA" id="ARBA00023054"/>
    </source>
</evidence>
<feature type="region of interest" description="Disordered" evidence="6">
    <location>
        <begin position="1651"/>
        <end position="1690"/>
    </location>
</feature>
<keyword evidence="8" id="KW-1185">Reference proteome</keyword>
<feature type="compositionally biased region" description="Basic and acidic residues" evidence="6">
    <location>
        <begin position="1362"/>
        <end position="1375"/>
    </location>
</feature>
<protein>
    <submittedName>
        <fullName evidence="7">A-kinase anchor protein 9</fullName>
    </submittedName>
</protein>
<feature type="compositionally biased region" description="Polar residues" evidence="6">
    <location>
        <begin position="1722"/>
        <end position="1744"/>
    </location>
</feature>
<organism evidence="7 8">
    <name type="scientific">Takifugu flavidus</name>
    <name type="common">sansaifugu</name>
    <dbReference type="NCBI Taxonomy" id="433684"/>
    <lineage>
        <taxon>Eukaryota</taxon>
        <taxon>Metazoa</taxon>
        <taxon>Chordata</taxon>
        <taxon>Craniata</taxon>
        <taxon>Vertebrata</taxon>
        <taxon>Euteleostomi</taxon>
        <taxon>Actinopterygii</taxon>
        <taxon>Neopterygii</taxon>
        <taxon>Teleostei</taxon>
        <taxon>Neoteleostei</taxon>
        <taxon>Acanthomorphata</taxon>
        <taxon>Eupercaria</taxon>
        <taxon>Tetraodontiformes</taxon>
        <taxon>Tetradontoidea</taxon>
        <taxon>Tetraodontidae</taxon>
        <taxon>Takifugu</taxon>
    </lineage>
</organism>
<feature type="coiled-coil region" evidence="5">
    <location>
        <begin position="914"/>
        <end position="948"/>
    </location>
</feature>
<feature type="coiled-coil region" evidence="5">
    <location>
        <begin position="854"/>
        <end position="888"/>
    </location>
</feature>
<feature type="coiled-coil region" evidence="5">
    <location>
        <begin position="1286"/>
        <end position="1330"/>
    </location>
</feature>
<name>A0A5C6NF29_9TELE</name>
<feature type="region of interest" description="Disordered" evidence="6">
    <location>
        <begin position="1499"/>
        <end position="1534"/>
    </location>
</feature>
<keyword evidence="7" id="KW-0418">Kinase</keyword>
<evidence type="ECO:0000313" key="7">
    <source>
        <dbReference type="EMBL" id="TWW65666.1"/>
    </source>
</evidence>
<feature type="coiled-coil region" evidence="5">
    <location>
        <begin position="728"/>
        <end position="801"/>
    </location>
</feature>
<keyword evidence="7" id="KW-0808">Transferase</keyword>
<reference evidence="7 8" key="1">
    <citation type="submission" date="2019-04" db="EMBL/GenBank/DDBJ databases">
        <title>Chromosome genome assembly for Takifugu flavidus.</title>
        <authorList>
            <person name="Xiao S."/>
        </authorList>
    </citation>
    <scope>NUCLEOTIDE SEQUENCE [LARGE SCALE GENOMIC DNA]</scope>
    <source>
        <strain evidence="7">HTHZ2018</strain>
        <tissue evidence="7">Muscle</tissue>
    </source>
</reference>
<accession>A0A5C6NF29</accession>
<proteinExistence type="predicted"/>
<feature type="region of interest" description="Disordered" evidence="6">
    <location>
        <begin position="957"/>
        <end position="1072"/>
    </location>
</feature>
<dbReference type="PANTHER" id="PTHR44981:SF1">
    <property type="entry name" value="A-KINASE ANCHOR PROTEIN 9"/>
    <property type="match status" value="1"/>
</dbReference>
<comment type="caution">
    <text evidence="7">The sequence shown here is derived from an EMBL/GenBank/DDBJ whole genome shotgun (WGS) entry which is preliminary data.</text>
</comment>
<dbReference type="GO" id="GO:0007165">
    <property type="term" value="P:signal transduction"/>
    <property type="evidence" value="ECO:0007669"/>
    <property type="project" value="InterPro"/>
</dbReference>
<dbReference type="GO" id="GO:0016301">
    <property type="term" value="F:kinase activity"/>
    <property type="evidence" value="ECO:0007669"/>
    <property type="project" value="UniProtKB-KW"/>
</dbReference>
<feature type="region of interest" description="Disordered" evidence="6">
    <location>
        <begin position="1347"/>
        <end position="1385"/>
    </location>
</feature>
<evidence type="ECO:0000313" key="8">
    <source>
        <dbReference type="Proteomes" id="UP000324091"/>
    </source>
</evidence>
<evidence type="ECO:0000256" key="6">
    <source>
        <dbReference type="SAM" id="MobiDB-lite"/>
    </source>
</evidence>
<feature type="compositionally biased region" description="Basic and acidic residues" evidence="6">
    <location>
        <begin position="1664"/>
        <end position="1687"/>
    </location>
</feature>
<evidence type="ECO:0000256" key="1">
    <source>
        <dbReference type="ARBA" id="ARBA00004300"/>
    </source>
</evidence>
<dbReference type="GO" id="GO:0060090">
    <property type="term" value="F:molecular adaptor activity"/>
    <property type="evidence" value="ECO:0007669"/>
    <property type="project" value="InterPro"/>
</dbReference>
<feature type="compositionally biased region" description="Basic and acidic residues" evidence="6">
    <location>
        <begin position="2133"/>
        <end position="2143"/>
    </location>
</feature>
<dbReference type="Proteomes" id="UP000324091">
    <property type="component" value="Chromosome 21"/>
</dbReference>